<feature type="transmembrane region" description="Helical" evidence="6">
    <location>
        <begin position="155"/>
        <end position="173"/>
    </location>
</feature>
<dbReference type="AlphaFoldDB" id="A0A2C5X956"/>
<evidence type="ECO:0008006" key="9">
    <source>
        <dbReference type="Google" id="ProtNLM"/>
    </source>
</evidence>
<feature type="transmembrane region" description="Helical" evidence="6">
    <location>
        <begin position="113"/>
        <end position="135"/>
    </location>
</feature>
<dbReference type="Proteomes" id="UP000226192">
    <property type="component" value="Unassembled WGS sequence"/>
</dbReference>
<dbReference type="EMBL" id="NJET01000072">
    <property type="protein sequence ID" value="PHH62439.1"/>
    <property type="molecule type" value="Genomic_DNA"/>
</dbReference>
<proteinExistence type="inferred from homology"/>
<accession>A0A2C5X956</accession>
<keyword evidence="8" id="KW-1185">Reference proteome</keyword>
<keyword evidence="3 6" id="KW-0812">Transmembrane</keyword>
<dbReference type="OrthoDB" id="10267969at2759"/>
<dbReference type="PANTHER" id="PTHR11266">
    <property type="entry name" value="PEROXISOMAL MEMBRANE PROTEIN 2, PXMP2 MPV17"/>
    <property type="match status" value="1"/>
</dbReference>
<dbReference type="PANTHER" id="PTHR11266:SF80">
    <property type="entry name" value="PEROXISOMAL MEMBRANE PROTEIN 2"/>
    <property type="match status" value="1"/>
</dbReference>
<feature type="transmembrane region" description="Helical" evidence="6">
    <location>
        <begin position="180"/>
        <end position="198"/>
    </location>
</feature>
<keyword evidence="5 6" id="KW-0472">Membrane</keyword>
<comment type="caution">
    <text evidence="7">The sequence shown here is derived from an EMBL/GenBank/DDBJ whole genome shotgun (WGS) entry which is preliminary data.</text>
</comment>
<name>A0A2C5X956_9HYPO</name>
<evidence type="ECO:0000256" key="1">
    <source>
        <dbReference type="ARBA" id="ARBA00004141"/>
    </source>
</evidence>
<comment type="similarity">
    <text evidence="2 6">Belongs to the peroxisomal membrane protein PXMP2/4 family.</text>
</comment>
<protein>
    <recommendedName>
        <fullName evidence="9">Mpv17/PMP22 family protein</fullName>
    </recommendedName>
</protein>
<evidence type="ECO:0000256" key="6">
    <source>
        <dbReference type="RuleBase" id="RU363053"/>
    </source>
</evidence>
<sequence length="201" mass="22194">MPSPMAVATLQASGLSVASNLAAQVIEAHNKSRPLGLDVRQLLRFLILTLLTAPPNYLWQQLLERKLPAYPRRRAPSRHGIEMSVLEQGGATADAAMSDTAPVFSWRNTMAKWFIDCITLGALVNTTAFFIIMGLLKGQPRALISHNIATETLPIILAGYKIWPLASVISFTFVPVHRRIVWLSTIGFIWGIYMSLVASRV</sequence>
<organism evidence="7 8">
    <name type="scientific">Ophiocordyceps australis</name>
    <dbReference type="NCBI Taxonomy" id="1399860"/>
    <lineage>
        <taxon>Eukaryota</taxon>
        <taxon>Fungi</taxon>
        <taxon>Dikarya</taxon>
        <taxon>Ascomycota</taxon>
        <taxon>Pezizomycotina</taxon>
        <taxon>Sordariomycetes</taxon>
        <taxon>Hypocreomycetidae</taxon>
        <taxon>Hypocreales</taxon>
        <taxon>Ophiocordycipitaceae</taxon>
        <taxon>Ophiocordyceps</taxon>
    </lineage>
</organism>
<reference evidence="7 8" key="1">
    <citation type="submission" date="2017-06" db="EMBL/GenBank/DDBJ databases">
        <title>Ant-infecting Ophiocordyceps genomes reveal a high diversity of potential behavioral manipulation genes and a possible major role for enterotoxins.</title>
        <authorList>
            <person name="De Bekker C."/>
            <person name="Evans H.C."/>
            <person name="Brachmann A."/>
            <person name="Hughes D.P."/>
        </authorList>
    </citation>
    <scope>NUCLEOTIDE SEQUENCE [LARGE SCALE GENOMIC DNA]</scope>
    <source>
        <strain evidence="7 8">Map64</strain>
    </source>
</reference>
<evidence type="ECO:0000313" key="8">
    <source>
        <dbReference type="Proteomes" id="UP000226192"/>
    </source>
</evidence>
<gene>
    <name evidence="7" type="ORF">CDD81_7158</name>
</gene>
<evidence type="ECO:0000256" key="2">
    <source>
        <dbReference type="ARBA" id="ARBA00006824"/>
    </source>
</evidence>
<dbReference type="InterPro" id="IPR007248">
    <property type="entry name" value="Mpv17_PMP22"/>
</dbReference>
<evidence type="ECO:0000256" key="3">
    <source>
        <dbReference type="ARBA" id="ARBA00022692"/>
    </source>
</evidence>
<dbReference type="STRING" id="1399860.A0A2C5X956"/>
<evidence type="ECO:0000313" key="7">
    <source>
        <dbReference type="EMBL" id="PHH62439.1"/>
    </source>
</evidence>
<dbReference type="Pfam" id="PF04117">
    <property type="entry name" value="Mpv17_PMP22"/>
    <property type="match status" value="1"/>
</dbReference>
<keyword evidence="4 6" id="KW-1133">Transmembrane helix</keyword>
<comment type="subcellular location">
    <subcellularLocation>
        <location evidence="1">Membrane</location>
        <topology evidence="1">Multi-pass membrane protein</topology>
    </subcellularLocation>
</comment>
<evidence type="ECO:0000256" key="5">
    <source>
        <dbReference type="ARBA" id="ARBA00023136"/>
    </source>
</evidence>
<evidence type="ECO:0000256" key="4">
    <source>
        <dbReference type="ARBA" id="ARBA00022989"/>
    </source>
</evidence>
<dbReference type="GO" id="GO:0005778">
    <property type="term" value="C:peroxisomal membrane"/>
    <property type="evidence" value="ECO:0007669"/>
    <property type="project" value="TreeGrafter"/>
</dbReference>